<evidence type="ECO:0000313" key="3">
    <source>
        <dbReference type="EMBL" id="GGN53636.1"/>
    </source>
</evidence>
<dbReference type="Proteomes" id="UP000624041">
    <property type="component" value="Unassembled WGS sequence"/>
</dbReference>
<dbReference type="InterPro" id="IPR036679">
    <property type="entry name" value="FlgN-like_sf"/>
</dbReference>
<dbReference type="InterPro" id="IPR007809">
    <property type="entry name" value="FlgN-like"/>
</dbReference>
<dbReference type="Pfam" id="PF05130">
    <property type="entry name" value="FlgN"/>
    <property type="match status" value="1"/>
</dbReference>
<evidence type="ECO:0000256" key="2">
    <source>
        <dbReference type="SAM" id="MobiDB-lite"/>
    </source>
</evidence>
<dbReference type="SUPFAM" id="SSF140566">
    <property type="entry name" value="FlgN-like"/>
    <property type="match status" value="1"/>
</dbReference>
<keyword evidence="1" id="KW-1005">Bacterial flagellum biogenesis</keyword>
<feature type="region of interest" description="Disordered" evidence="2">
    <location>
        <begin position="143"/>
        <end position="162"/>
    </location>
</feature>
<gene>
    <name evidence="3" type="ORF">GCM10007971_10340</name>
</gene>
<evidence type="ECO:0008006" key="5">
    <source>
        <dbReference type="Google" id="ProtNLM"/>
    </source>
</evidence>
<name>A0A917XUD5_9BACI</name>
<evidence type="ECO:0000313" key="4">
    <source>
        <dbReference type="Proteomes" id="UP000624041"/>
    </source>
</evidence>
<organism evidence="3 4">
    <name type="scientific">Oceanobacillus indicireducens</name>
    <dbReference type="NCBI Taxonomy" id="1004261"/>
    <lineage>
        <taxon>Bacteria</taxon>
        <taxon>Bacillati</taxon>
        <taxon>Bacillota</taxon>
        <taxon>Bacilli</taxon>
        <taxon>Bacillales</taxon>
        <taxon>Bacillaceae</taxon>
        <taxon>Oceanobacillus</taxon>
    </lineage>
</organism>
<dbReference type="EMBL" id="BMOS01000005">
    <property type="protein sequence ID" value="GGN53636.1"/>
    <property type="molecule type" value="Genomic_DNA"/>
</dbReference>
<accession>A0A917XUD5</accession>
<protein>
    <recommendedName>
        <fullName evidence="5">Flagellar protein FlgN</fullName>
    </recommendedName>
</protein>
<dbReference type="AlphaFoldDB" id="A0A917XUD5"/>
<sequence>MNELRQALTELVGLHRELLSISVEKMEGIKVGNIDSLQPLLTRERKLVQKIEQVEKIRIQLVNNWIEAEEITDAEPTITFILEQMTNETERLELEEVTIELTKVITELKAQEKLNIALINQSMQFVQMSLDLMSPSLKNMNYSNMDKPDVEQPNRSIFDSKA</sequence>
<proteinExistence type="predicted"/>
<reference evidence="3" key="1">
    <citation type="journal article" date="2014" name="Int. J. Syst. Evol. Microbiol.">
        <title>Complete genome sequence of Corynebacterium casei LMG S-19264T (=DSM 44701T), isolated from a smear-ripened cheese.</title>
        <authorList>
            <consortium name="US DOE Joint Genome Institute (JGI-PGF)"/>
            <person name="Walter F."/>
            <person name="Albersmeier A."/>
            <person name="Kalinowski J."/>
            <person name="Ruckert C."/>
        </authorList>
    </citation>
    <scope>NUCLEOTIDE SEQUENCE</scope>
    <source>
        <strain evidence="3">JCM 17251</strain>
    </source>
</reference>
<comment type="caution">
    <text evidence="3">The sequence shown here is derived from an EMBL/GenBank/DDBJ whole genome shotgun (WGS) entry which is preliminary data.</text>
</comment>
<reference evidence="3" key="2">
    <citation type="submission" date="2020-09" db="EMBL/GenBank/DDBJ databases">
        <authorList>
            <person name="Sun Q."/>
            <person name="Ohkuma M."/>
        </authorList>
    </citation>
    <scope>NUCLEOTIDE SEQUENCE</scope>
    <source>
        <strain evidence="3">JCM 17251</strain>
    </source>
</reference>
<dbReference type="Gene3D" id="1.20.58.300">
    <property type="entry name" value="FlgN-like"/>
    <property type="match status" value="1"/>
</dbReference>
<evidence type="ECO:0000256" key="1">
    <source>
        <dbReference type="ARBA" id="ARBA00022795"/>
    </source>
</evidence>
<feature type="compositionally biased region" description="Basic and acidic residues" evidence="2">
    <location>
        <begin position="146"/>
        <end position="162"/>
    </location>
</feature>
<keyword evidence="4" id="KW-1185">Reference proteome</keyword>
<dbReference type="GO" id="GO:0044780">
    <property type="term" value="P:bacterial-type flagellum assembly"/>
    <property type="evidence" value="ECO:0007669"/>
    <property type="project" value="InterPro"/>
</dbReference>
<dbReference type="RefSeq" id="WP_156855612.1">
    <property type="nucleotide sequence ID" value="NZ_BMOS01000005.1"/>
</dbReference>